<proteinExistence type="predicted"/>
<evidence type="ECO:0000313" key="3">
    <source>
        <dbReference type="Proteomes" id="UP001283361"/>
    </source>
</evidence>
<sequence>MCRKNGVCVGRCMCPRNHGGKKSYTLSNQRCRTETTLGRWLANSYFRFFIHESCKAITADQLMTPSLTMLPSGKRITSFKEAFAAIFNRGQGHPLRDNHKGSRGEEYKSSHTHVSESDECSSEYDVPKKQQRSRGQDKNSSIEHLKPSHVLDESSREIEEYIPQNLIR</sequence>
<keyword evidence="3" id="KW-1185">Reference proteome</keyword>
<dbReference type="Proteomes" id="UP001283361">
    <property type="component" value="Unassembled WGS sequence"/>
</dbReference>
<name>A0AAE0Z611_9GAST</name>
<feature type="compositionally biased region" description="Basic and acidic residues" evidence="1">
    <location>
        <begin position="94"/>
        <end position="116"/>
    </location>
</feature>
<feature type="compositionally biased region" description="Basic and acidic residues" evidence="1">
    <location>
        <begin position="134"/>
        <end position="159"/>
    </location>
</feature>
<dbReference type="EMBL" id="JAWDGP010004539">
    <property type="protein sequence ID" value="KAK3763534.1"/>
    <property type="molecule type" value="Genomic_DNA"/>
</dbReference>
<feature type="region of interest" description="Disordered" evidence="1">
    <location>
        <begin position="90"/>
        <end position="168"/>
    </location>
</feature>
<protein>
    <submittedName>
        <fullName evidence="2">Uncharacterized protein</fullName>
    </submittedName>
</protein>
<feature type="non-terminal residue" evidence="2">
    <location>
        <position position="1"/>
    </location>
</feature>
<evidence type="ECO:0000313" key="2">
    <source>
        <dbReference type="EMBL" id="KAK3763534.1"/>
    </source>
</evidence>
<accession>A0AAE0Z611</accession>
<organism evidence="2 3">
    <name type="scientific">Elysia crispata</name>
    <name type="common">lettuce slug</name>
    <dbReference type="NCBI Taxonomy" id="231223"/>
    <lineage>
        <taxon>Eukaryota</taxon>
        <taxon>Metazoa</taxon>
        <taxon>Spiralia</taxon>
        <taxon>Lophotrochozoa</taxon>
        <taxon>Mollusca</taxon>
        <taxon>Gastropoda</taxon>
        <taxon>Heterobranchia</taxon>
        <taxon>Euthyneura</taxon>
        <taxon>Panpulmonata</taxon>
        <taxon>Sacoglossa</taxon>
        <taxon>Placobranchoidea</taxon>
        <taxon>Plakobranchidae</taxon>
        <taxon>Elysia</taxon>
    </lineage>
</organism>
<evidence type="ECO:0000256" key="1">
    <source>
        <dbReference type="SAM" id="MobiDB-lite"/>
    </source>
</evidence>
<dbReference type="AlphaFoldDB" id="A0AAE0Z611"/>
<reference evidence="2" key="1">
    <citation type="journal article" date="2023" name="G3 (Bethesda)">
        <title>A reference genome for the long-term kleptoplast-retaining sea slug Elysia crispata morphotype clarki.</title>
        <authorList>
            <person name="Eastman K.E."/>
            <person name="Pendleton A.L."/>
            <person name="Shaikh M.A."/>
            <person name="Suttiyut T."/>
            <person name="Ogas R."/>
            <person name="Tomko P."/>
            <person name="Gavelis G."/>
            <person name="Widhalm J.R."/>
            <person name="Wisecaver J.H."/>
        </authorList>
    </citation>
    <scope>NUCLEOTIDE SEQUENCE</scope>
    <source>
        <strain evidence="2">ECLA1</strain>
    </source>
</reference>
<gene>
    <name evidence="2" type="ORF">RRG08_008431</name>
</gene>
<comment type="caution">
    <text evidence="2">The sequence shown here is derived from an EMBL/GenBank/DDBJ whole genome shotgun (WGS) entry which is preliminary data.</text>
</comment>